<accession>A0A1G1Y486</accession>
<reference evidence="3 4" key="1">
    <citation type="journal article" date="2016" name="Nat. Commun.">
        <title>Thousands of microbial genomes shed light on interconnected biogeochemical processes in an aquifer system.</title>
        <authorList>
            <person name="Anantharaman K."/>
            <person name="Brown C.T."/>
            <person name="Hug L.A."/>
            <person name="Sharon I."/>
            <person name="Castelle C.J."/>
            <person name="Probst A.J."/>
            <person name="Thomas B.C."/>
            <person name="Singh A."/>
            <person name="Wilkins M.J."/>
            <person name="Karaoz U."/>
            <person name="Brodie E.L."/>
            <person name="Williams K.H."/>
            <person name="Hubbard S.S."/>
            <person name="Banfield J.F."/>
        </authorList>
    </citation>
    <scope>NUCLEOTIDE SEQUENCE [LARGE SCALE GENOMIC DNA]</scope>
</reference>
<dbReference type="InterPro" id="IPR003494">
    <property type="entry name" value="SHS2_FtsA"/>
</dbReference>
<dbReference type="Proteomes" id="UP000178747">
    <property type="component" value="Unassembled WGS sequence"/>
</dbReference>
<dbReference type="Pfam" id="PF08239">
    <property type="entry name" value="SH3_3"/>
    <property type="match status" value="2"/>
</dbReference>
<dbReference type="InterPro" id="IPR050696">
    <property type="entry name" value="FtsA/MreB"/>
</dbReference>
<comment type="caution">
    <text evidence="3">The sequence shown here is derived from an EMBL/GenBank/DDBJ whole genome shotgun (WGS) entry which is preliminary data.</text>
</comment>
<protein>
    <recommendedName>
        <fullName evidence="2">SH3b domain-containing protein</fullName>
    </recommendedName>
</protein>
<sequence length="613" mass="68525">MRRKKIFGLDISDHSIEAVLLKKSFFGKPKIIAYARTILRGEVVKNGIIKKPEKLTESISKLLESAQPQPIRTPYCILSLPDSQVFITIFKFPAGLRRDEIQNTIPYKAEEVIPFKADEIYFDFKTITKEESTQEVFYAAVPKKIIDSYVKVLERVGLVPAACDLESVSLARAVVENLPPVTEGQEKIDQATLLIDIGARTTNLNIFDRNGIRQGTIINIAGSRFTKSIAKGLNLAEKEADKLKMKVGFDPSQEKGRVVLVLQKEFRRLVEEAQKLINYYQDETGRKVGQVILAGGSSLLPKIDKYLSENISLPVAVGNPLQKIIDPKKLVELKDKVILFANTIGLGLRALTRDPVSADINLLPVQKRKFQIKPDRADHRAWKLIYIRLIVLVVFALILGGLFVLKNRGVDIYQKVFPAPAYETNISPDFDLQVLDELREQFLLLAESTTTPTTTEEMVAPQKKVKINQTAAGYLNVREGPGTNYPKIGEAISGREYDLIEEQTDWYQIKLNGDTAGWVSSLYSELTEAAVSDQGTEESAETKEVVIGKVLIKPTGLGYLNVRQGPGINYPKIGEAISGREYDLIEEQTDWSKIKLDENTAGWASSTYLEKLP</sequence>
<gene>
    <name evidence="3" type="ORF">A3J62_02215</name>
</gene>
<keyword evidence="1" id="KW-0812">Transmembrane</keyword>
<proteinExistence type="predicted"/>
<dbReference type="EMBL" id="MHIH01000056">
    <property type="protein sequence ID" value="OGY47112.1"/>
    <property type="molecule type" value="Genomic_DNA"/>
</dbReference>
<keyword evidence="1" id="KW-1133">Transmembrane helix</keyword>
<dbReference type="SMART" id="SM00287">
    <property type="entry name" value="SH3b"/>
    <property type="match status" value="2"/>
</dbReference>
<dbReference type="PROSITE" id="PS51781">
    <property type="entry name" value="SH3B"/>
    <property type="match status" value="2"/>
</dbReference>
<dbReference type="InterPro" id="IPR003646">
    <property type="entry name" value="SH3-like_bac-type"/>
</dbReference>
<dbReference type="GO" id="GO:0051301">
    <property type="term" value="P:cell division"/>
    <property type="evidence" value="ECO:0007669"/>
    <property type="project" value="InterPro"/>
</dbReference>
<dbReference type="PANTHER" id="PTHR32432:SF3">
    <property type="entry name" value="ETHANOLAMINE UTILIZATION PROTEIN EUTJ"/>
    <property type="match status" value="1"/>
</dbReference>
<dbReference type="InterPro" id="IPR005883">
    <property type="entry name" value="PilM"/>
</dbReference>
<evidence type="ECO:0000259" key="2">
    <source>
        <dbReference type="PROSITE" id="PS51781"/>
    </source>
</evidence>
<evidence type="ECO:0000313" key="3">
    <source>
        <dbReference type="EMBL" id="OGY47112.1"/>
    </source>
</evidence>
<feature type="transmembrane region" description="Helical" evidence="1">
    <location>
        <begin position="385"/>
        <end position="405"/>
    </location>
</feature>
<evidence type="ECO:0000256" key="1">
    <source>
        <dbReference type="SAM" id="Phobius"/>
    </source>
</evidence>
<dbReference type="CDD" id="cd24049">
    <property type="entry name" value="ASKHA_NBD_PilM"/>
    <property type="match status" value="1"/>
</dbReference>
<dbReference type="Gene3D" id="2.30.30.40">
    <property type="entry name" value="SH3 Domains"/>
    <property type="match status" value="2"/>
</dbReference>
<organism evidence="3 4">
    <name type="scientific">Candidatus Buchananbacteria bacterium RIFCSPHIGHO2_02_FULL_38_8</name>
    <dbReference type="NCBI Taxonomy" id="1797538"/>
    <lineage>
        <taxon>Bacteria</taxon>
        <taxon>Candidatus Buchananiibacteriota</taxon>
    </lineage>
</organism>
<dbReference type="Pfam" id="PF11104">
    <property type="entry name" value="PilM_2"/>
    <property type="match status" value="1"/>
</dbReference>
<evidence type="ECO:0000313" key="4">
    <source>
        <dbReference type="Proteomes" id="UP000178747"/>
    </source>
</evidence>
<dbReference type="Gene3D" id="3.30.420.40">
    <property type="match status" value="2"/>
</dbReference>
<dbReference type="PANTHER" id="PTHR32432">
    <property type="entry name" value="CELL DIVISION PROTEIN FTSA-RELATED"/>
    <property type="match status" value="1"/>
</dbReference>
<dbReference type="SMART" id="SM00842">
    <property type="entry name" value="FtsA"/>
    <property type="match status" value="1"/>
</dbReference>
<dbReference type="SUPFAM" id="SSF53067">
    <property type="entry name" value="Actin-like ATPase domain"/>
    <property type="match status" value="2"/>
</dbReference>
<dbReference type="InterPro" id="IPR043129">
    <property type="entry name" value="ATPase_NBD"/>
</dbReference>
<feature type="domain" description="SH3b" evidence="2">
    <location>
        <begin position="540"/>
        <end position="613"/>
    </location>
</feature>
<name>A0A1G1Y486_9BACT</name>
<feature type="domain" description="SH3b" evidence="2">
    <location>
        <begin position="460"/>
        <end position="528"/>
    </location>
</feature>
<dbReference type="NCBIfam" id="TIGR01175">
    <property type="entry name" value="pilM"/>
    <property type="match status" value="1"/>
</dbReference>
<dbReference type="Gene3D" id="3.30.1490.300">
    <property type="match status" value="1"/>
</dbReference>
<dbReference type="AlphaFoldDB" id="A0A1G1Y486"/>
<keyword evidence="1" id="KW-0472">Membrane</keyword>